<dbReference type="AlphaFoldDB" id="A0A8H5B391"/>
<gene>
    <name evidence="1" type="ORF">D9611_004597</name>
</gene>
<dbReference type="Proteomes" id="UP000541558">
    <property type="component" value="Unassembled WGS sequence"/>
</dbReference>
<keyword evidence="2" id="KW-1185">Reference proteome</keyword>
<organism evidence="1 2">
    <name type="scientific">Ephemerocybe angulata</name>
    <dbReference type="NCBI Taxonomy" id="980116"/>
    <lineage>
        <taxon>Eukaryota</taxon>
        <taxon>Fungi</taxon>
        <taxon>Dikarya</taxon>
        <taxon>Basidiomycota</taxon>
        <taxon>Agaricomycotina</taxon>
        <taxon>Agaricomycetes</taxon>
        <taxon>Agaricomycetidae</taxon>
        <taxon>Agaricales</taxon>
        <taxon>Agaricineae</taxon>
        <taxon>Psathyrellaceae</taxon>
        <taxon>Ephemerocybe</taxon>
    </lineage>
</organism>
<dbReference type="EMBL" id="JAACJK010000220">
    <property type="protein sequence ID" value="KAF5315752.1"/>
    <property type="molecule type" value="Genomic_DNA"/>
</dbReference>
<name>A0A8H5B391_9AGAR</name>
<comment type="caution">
    <text evidence="1">The sequence shown here is derived from an EMBL/GenBank/DDBJ whole genome shotgun (WGS) entry which is preliminary data.</text>
</comment>
<protein>
    <submittedName>
        <fullName evidence="1">Uncharacterized protein</fullName>
    </submittedName>
</protein>
<reference evidence="1 2" key="1">
    <citation type="journal article" date="2020" name="ISME J.">
        <title>Uncovering the hidden diversity of litter-decomposition mechanisms in mushroom-forming fungi.</title>
        <authorList>
            <person name="Floudas D."/>
            <person name="Bentzer J."/>
            <person name="Ahren D."/>
            <person name="Johansson T."/>
            <person name="Persson P."/>
            <person name="Tunlid A."/>
        </authorList>
    </citation>
    <scope>NUCLEOTIDE SEQUENCE [LARGE SCALE GENOMIC DNA]</scope>
    <source>
        <strain evidence="1 2">CBS 175.51</strain>
    </source>
</reference>
<accession>A0A8H5B391</accession>
<dbReference type="OrthoDB" id="410267at2759"/>
<sequence>MSTQIFLLFIRSIQILSQPHRNCFWWKHGAVWIVAVVSLCHCVQLVHRSNNRHTECHKVHGLPGSLLWLCIPPWGACLRIDPLDIPVSTETPAAEEPRSGFPDETATLLLTAKSCVNSPGMVALSTSLDKAISGSLQCLLAYPWCIRNDHLEHWDNRAFPPALHDRTNRRLKRTSLHLSQVKLLSLSNTISRITVGVLADFISLLLRICLAALARSSEASYNPHRIPLALFAHAGVDFHLDEQQGAYRDDIWTLSIGTGMGYSAVFTVLPSIISSIWECPTWGETLGS</sequence>
<evidence type="ECO:0000313" key="2">
    <source>
        <dbReference type="Proteomes" id="UP000541558"/>
    </source>
</evidence>
<evidence type="ECO:0000313" key="1">
    <source>
        <dbReference type="EMBL" id="KAF5315752.1"/>
    </source>
</evidence>
<proteinExistence type="predicted"/>